<comment type="caution">
    <text evidence="1">The sequence shown here is derived from an EMBL/GenBank/DDBJ whole genome shotgun (WGS) entry which is preliminary data.</text>
</comment>
<proteinExistence type="predicted"/>
<evidence type="ECO:0000313" key="1">
    <source>
        <dbReference type="EMBL" id="CAG8662840.1"/>
    </source>
</evidence>
<reference evidence="1" key="1">
    <citation type="submission" date="2021-06" db="EMBL/GenBank/DDBJ databases">
        <authorList>
            <person name="Kallberg Y."/>
            <person name="Tangrot J."/>
            <person name="Rosling A."/>
        </authorList>
    </citation>
    <scope>NUCLEOTIDE SEQUENCE</scope>
    <source>
        <strain evidence="1">28 12/20/2015</strain>
    </source>
</reference>
<dbReference type="EMBL" id="CAJVPW010015546">
    <property type="protein sequence ID" value="CAG8662840.1"/>
    <property type="molecule type" value="Genomic_DNA"/>
</dbReference>
<organism evidence="1 2">
    <name type="scientific">Cetraspora pellucida</name>
    <dbReference type="NCBI Taxonomy" id="1433469"/>
    <lineage>
        <taxon>Eukaryota</taxon>
        <taxon>Fungi</taxon>
        <taxon>Fungi incertae sedis</taxon>
        <taxon>Mucoromycota</taxon>
        <taxon>Glomeromycotina</taxon>
        <taxon>Glomeromycetes</taxon>
        <taxon>Diversisporales</taxon>
        <taxon>Gigasporaceae</taxon>
        <taxon>Cetraspora</taxon>
    </lineage>
</organism>
<evidence type="ECO:0000313" key="2">
    <source>
        <dbReference type="Proteomes" id="UP000789366"/>
    </source>
</evidence>
<accession>A0ACA9NRI8</accession>
<gene>
    <name evidence="1" type="ORF">SPELUC_LOCUS9339</name>
</gene>
<keyword evidence="2" id="KW-1185">Reference proteome</keyword>
<name>A0ACA9NRI8_9GLOM</name>
<protein>
    <submittedName>
        <fullName evidence="1">1663_t:CDS:1</fullName>
    </submittedName>
</protein>
<sequence>MATREIQYLNFFTGEIFDSYKINCFKYFNLSKINEDANKIITYNENLEKLRDEKKNEKVNVYFVTTKVKRRISNSKEFKFETYTAAGRQDRSKILQTHHYFNDDLKALWSLLNSVSQEKEFKGKCINIITDHELFSYKSKYELYRLFDSKLKNNNDILDKNDDFDLNMNEEGNIIFNKYGGIIKDNGKDVSDLDDIEYYNIINEIKTNLLKNDIIIDAEILLCDIVDVETNLRNLKRKIRKNNNY</sequence>
<dbReference type="Proteomes" id="UP000789366">
    <property type="component" value="Unassembled WGS sequence"/>
</dbReference>